<protein>
    <recommendedName>
        <fullName evidence="3">F-box domain-containing protein</fullName>
    </recommendedName>
</protein>
<name>A0A9P5YB29_9AGAR</name>
<dbReference type="Proteomes" id="UP000807353">
    <property type="component" value="Unassembled WGS sequence"/>
</dbReference>
<dbReference type="AlphaFoldDB" id="A0A9P5YB29"/>
<comment type="caution">
    <text evidence="1">The sequence shown here is derived from an EMBL/GenBank/DDBJ whole genome shotgun (WGS) entry which is preliminary data.</text>
</comment>
<evidence type="ECO:0008006" key="3">
    <source>
        <dbReference type="Google" id="ProtNLM"/>
    </source>
</evidence>
<dbReference type="EMBL" id="MU150247">
    <property type="protein sequence ID" value="KAF9465450.1"/>
    <property type="molecule type" value="Genomic_DNA"/>
</dbReference>
<keyword evidence="2" id="KW-1185">Reference proteome</keyword>
<proteinExistence type="predicted"/>
<dbReference type="InterPro" id="IPR032675">
    <property type="entry name" value="LRR_dom_sf"/>
</dbReference>
<organism evidence="1 2">
    <name type="scientific">Collybia nuda</name>
    <dbReference type="NCBI Taxonomy" id="64659"/>
    <lineage>
        <taxon>Eukaryota</taxon>
        <taxon>Fungi</taxon>
        <taxon>Dikarya</taxon>
        <taxon>Basidiomycota</taxon>
        <taxon>Agaricomycotina</taxon>
        <taxon>Agaricomycetes</taxon>
        <taxon>Agaricomycetidae</taxon>
        <taxon>Agaricales</taxon>
        <taxon>Tricholomatineae</taxon>
        <taxon>Clitocybaceae</taxon>
        <taxon>Collybia</taxon>
    </lineage>
</organism>
<sequence length="481" mass="54970">MDFPEDIWNLIVTYLTPEDLRGLIGVNRAFLHAALNVRYRHITFRSRNRKELYDFTMLQDPFIASRVRVLSLTPTCFLPKSSDPPPKIANKFYGAAINFIYSSNPRIVGFGTPQSVAKKMDHIFANLTYLDELTLTCFDSWAVSPTARTIIDSVWYRLRDNIHTLTLDMPSLALEQAIAPSLVFPNLEALTLTTHRSYSSTDVEMLRIFSSISLPFITNHRQTLRRFSLVDQGIYYFDFSPFLHGLGYFPRLKHVGVSIVFEAAPGLWHFLGLHSKQLELLSISQRQLGEPPPYDGPALSALKILNLRLTAYTTTFMASLQRGSSIEVLKLHSCSYYQSEISRVLDIFASHQMQSLLIWLDTLNPQVLDYMSETFPNLRALSLRIGDFTVSGVKQWDYSSMEHLVKIILLKIVFLHLLNPAQFYEAITKKDYSHWQPHVFNLEVTGPSSVRCEAALQKVFPQISMEHISIGRGIQDSGMHW</sequence>
<evidence type="ECO:0000313" key="1">
    <source>
        <dbReference type="EMBL" id="KAF9465450.1"/>
    </source>
</evidence>
<gene>
    <name evidence="1" type="ORF">BDZ94DRAFT_1320266</name>
</gene>
<reference evidence="1" key="1">
    <citation type="submission" date="2020-11" db="EMBL/GenBank/DDBJ databases">
        <authorList>
            <consortium name="DOE Joint Genome Institute"/>
            <person name="Ahrendt S."/>
            <person name="Riley R."/>
            <person name="Andreopoulos W."/>
            <person name="Labutti K."/>
            <person name="Pangilinan J."/>
            <person name="Ruiz-Duenas F.J."/>
            <person name="Barrasa J.M."/>
            <person name="Sanchez-Garcia M."/>
            <person name="Camarero S."/>
            <person name="Miyauchi S."/>
            <person name="Serrano A."/>
            <person name="Linde D."/>
            <person name="Babiker R."/>
            <person name="Drula E."/>
            <person name="Ayuso-Fernandez I."/>
            <person name="Pacheco R."/>
            <person name="Padilla G."/>
            <person name="Ferreira P."/>
            <person name="Barriuso J."/>
            <person name="Kellner H."/>
            <person name="Castanera R."/>
            <person name="Alfaro M."/>
            <person name="Ramirez L."/>
            <person name="Pisabarro A.G."/>
            <person name="Kuo A."/>
            <person name="Tritt A."/>
            <person name="Lipzen A."/>
            <person name="He G."/>
            <person name="Yan M."/>
            <person name="Ng V."/>
            <person name="Cullen D."/>
            <person name="Martin F."/>
            <person name="Rosso M.-N."/>
            <person name="Henrissat B."/>
            <person name="Hibbett D."/>
            <person name="Martinez A.T."/>
            <person name="Grigoriev I.V."/>
        </authorList>
    </citation>
    <scope>NUCLEOTIDE SEQUENCE</scope>
    <source>
        <strain evidence="1">CBS 247.69</strain>
    </source>
</reference>
<dbReference type="SUPFAM" id="SSF52047">
    <property type="entry name" value="RNI-like"/>
    <property type="match status" value="1"/>
</dbReference>
<dbReference type="Gene3D" id="3.80.10.10">
    <property type="entry name" value="Ribonuclease Inhibitor"/>
    <property type="match status" value="1"/>
</dbReference>
<evidence type="ECO:0000313" key="2">
    <source>
        <dbReference type="Proteomes" id="UP000807353"/>
    </source>
</evidence>
<dbReference type="OrthoDB" id="3039255at2759"/>
<accession>A0A9P5YB29</accession>